<proteinExistence type="predicted"/>
<dbReference type="SUPFAM" id="SSF53474">
    <property type="entry name" value="alpha/beta-Hydrolases"/>
    <property type="match status" value="1"/>
</dbReference>
<gene>
    <name evidence="3" type="ORF">jhhlp_000181</name>
</gene>
<dbReference type="OrthoDB" id="408631at2759"/>
<dbReference type="STRING" id="41688.A0A2N3NLU1"/>
<name>A0A2N3NLU1_9PEZI</name>
<dbReference type="Pfam" id="PF07859">
    <property type="entry name" value="Abhydrolase_3"/>
    <property type="match status" value="1"/>
</dbReference>
<dbReference type="Proteomes" id="UP000233524">
    <property type="component" value="Unassembled WGS sequence"/>
</dbReference>
<dbReference type="PANTHER" id="PTHR48081">
    <property type="entry name" value="AB HYDROLASE SUPERFAMILY PROTEIN C4A8.06C"/>
    <property type="match status" value="1"/>
</dbReference>
<comment type="caution">
    <text evidence="3">The sequence shown here is derived from an EMBL/GenBank/DDBJ whole genome shotgun (WGS) entry which is preliminary data.</text>
</comment>
<evidence type="ECO:0000259" key="2">
    <source>
        <dbReference type="Pfam" id="PF07859"/>
    </source>
</evidence>
<reference evidence="3 4" key="1">
    <citation type="journal article" date="2017" name="G3 (Bethesda)">
        <title>First Draft Genome Sequence of the Pathogenic Fungus Lomentospora prolificans (Formerly Scedosporium prolificans).</title>
        <authorList>
            <person name="Luo R."/>
            <person name="Zimin A."/>
            <person name="Workman R."/>
            <person name="Fan Y."/>
            <person name="Pertea G."/>
            <person name="Grossman N."/>
            <person name="Wear M.P."/>
            <person name="Jia B."/>
            <person name="Miller H."/>
            <person name="Casadevall A."/>
            <person name="Timp W."/>
            <person name="Zhang S.X."/>
            <person name="Salzberg S.L."/>
        </authorList>
    </citation>
    <scope>NUCLEOTIDE SEQUENCE [LARGE SCALE GENOMIC DNA]</scope>
    <source>
        <strain evidence="3 4">JHH-5317</strain>
    </source>
</reference>
<keyword evidence="1" id="KW-0378">Hydrolase</keyword>
<evidence type="ECO:0000313" key="3">
    <source>
        <dbReference type="EMBL" id="PKS13410.1"/>
    </source>
</evidence>
<accession>A0A2N3NLU1</accession>
<feature type="domain" description="Alpha/beta hydrolase fold-3" evidence="2">
    <location>
        <begin position="97"/>
        <end position="302"/>
    </location>
</feature>
<keyword evidence="4" id="KW-1185">Reference proteome</keyword>
<dbReference type="EMBL" id="NLAX01000001">
    <property type="protein sequence ID" value="PKS13410.1"/>
    <property type="molecule type" value="Genomic_DNA"/>
</dbReference>
<dbReference type="Gene3D" id="3.40.50.1820">
    <property type="entry name" value="alpha/beta hydrolase"/>
    <property type="match status" value="1"/>
</dbReference>
<evidence type="ECO:0000256" key="1">
    <source>
        <dbReference type="ARBA" id="ARBA00022801"/>
    </source>
</evidence>
<dbReference type="GO" id="GO:0016787">
    <property type="term" value="F:hydrolase activity"/>
    <property type="evidence" value="ECO:0007669"/>
    <property type="project" value="UniProtKB-KW"/>
</dbReference>
<dbReference type="PANTHER" id="PTHR48081:SF8">
    <property type="entry name" value="ALPHA_BETA HYDROLASE FOLD-3 DOMAIN-CONTAINING PROTEIN-RELATED"/>
    <property type="match status" value="1"/>
</dbReference>
<dbReference type="AlphaFoldDB" id="A0A2N3NLU1"/>
<dbReference type="InterPro" id="IPR029058">
    <property type="entry name" value="AB_hydrolase_fold"/>
</dbReference>
<dbReference type="InterPro" id="IPR050300">
    <property type="entry name" value="GDXG_lipolytic_enzyme"/>
</dbReference>
<dbReference type="InParanoid" id="A0A2N3NLU1"/>
<sequence length="304" mass="33568">MDFSRYGAPSEQWRTFAENNPSVTRDGYENNHFAQAAELRATQNSVREATAERTMARTGLHNRVQIKTFHVPSRDTHTIPIRRYTPREMPSGNASVLLFFHGGGMLFGSEKTDDVLCSTIAAENSLVVLSVIYRHTPANKHPAQHNDAWDAFKFIRDGAEGLDVDISSGVGVMGVSAGGGLAAGVVLRDLEYEQSTRGYRSIITGLVLSIPWLIHIDNYPFDKFASHDKTAKIQCSDRPVVPAARLRLFSDILDAQDPTDPLLNIALIPVEKLHGWPKTAFLIAGMDPLRDDGLLFATQLEALK</sequence>
<dbReference type="InterPro" id="IPR013094">
    <property type="entry name" value="AB_hydrolase_3"/>
</dbReference>
<organism evidence="3 4">
    <name type="scientific">Lomentospora prolificans</name>
    <dbReference type="NCBI Taxonomy" id="41688"/>
    <lineage>
        <taxon>Eukaryota</taxon>
        <taxon>Fungi</taxon>
        <taxon>Dikarya</taxon>
        <taxon>Ascomycota</taxon>
        <taxon>Pezizomycotina</taxon>
        <taxon>Sordariomycetes</taxon>
        <taxon>Hypocreomycetidae</taxon>
        <taxon>Microascales</taxon>
        <taxon>Microascaceae</taxon>
        <taxon>Lomentospora</taxon>
    </lineage>
</organism>
<evidence type="ECO:0000313" key="4">
    <source>
        <dbReference type="Proteomes" id="UP000233524"/>
    </source>
</evidence>
<dbReference type="VEuPathDB" id="FungiDB:jhhlp_000181"/>
<protein>
    <recommendedName>
        <fullName evidence="2">Alpha/beta hydrolase fold-3 domain-containing protein</fullName>
    </recommendedName>
</protein>